<dbReference type="InterPro" id="IPR007314">
    <property type="entry name" value="Cofac_haem-bd_dom"/>
</dbReference>
<dbReference type="Pfam" id="PF04187">
    <property type="entry name" value="Cofac_haem_bdg"/>
    <property type="match status" value="1"/>
</dbReference>
<dbReference type="SUPFAM" id="SSF159501">
    <property type="entry name" value="EreA/ChaN-like"/>
    <property type="match status" value="1"/>
</dbReference>
<dbReference type="CDD" id="cd14727">
    <property type="entry name" value="ChanN-like"/>
    <property type="match status" value="1"/>
</dbReference>
<keyword evidence="1" id="KW-0732">Signal</keyword>
<accession>A0A1H7CR86</accession>
<dbReference type="OrthoDB" id="9795827at2"/>
<reference evidence="3 4" key="1">
    <citation type="submission" date="2016-10" db="EMBL/GenBank/DDBJ databases">
        <authorList>
            <person name="de Groot N.N."/>
        </authorList>
    </citation>
    <scope>NUCLEOTIDE SEQUENCE [LARGE SCALE GENOMIC DNA]</scope>
    <source>
        <strain evidence="3 4">DSM 29340</strain>
    </source>
</reference>
<dbReference type="EMBL" id="FNYD01000008">
    <property type="protein sequence ID" value="SEJ89672.1"/>
    <property type="molecule type" value="Genomic_DNA"/>
</dbReference>
<feature type="domain" description="Haem-binding uptake Tiki superfamily ChaN" evidence="2">
    <location>
        <begin position="33"/>
        <end position="229"/>
    </location>
</feature>
<evidence type="ECO:0000259" key="2">
    <source>
        <dbReference type="Pfam" id="PF04187"/>
    </source>
</evidence>
<feature type="chain" id="PRO_5011743092" evidence="1">
    <location>
        <begin position="22"/>
        <end position="274"/>
    </location>
</feature>
<dbReference type="Gene3D" id="3.40.50.11550">
    <property type="match status" value="2"/>
</dbReference>
<protein>
    <submittedName>
        <fullName evidence="3">Uncharacterized iron-regulated protein</fullName>
    </submittedName>
</protein>
<evidence type="ECO:0000313" key="3">
    <source>
        <dbReference type="EMBL" id="SEJ89672.1"/>
    </source>
</evidence>
<evidence type="ECO:0000256" key="1">
    <source>
        <dbReference type="SAM" id="SignalP"/>
    </source>
</evidence>
<organism evidence="3 4">
    <name type="scientific">Cribrihabitans marinus</name>
    <dbReference type="NCBI Taxonomy" id="1227549"/>
    <lineage>
        <taxon>Bacteria</taxon>
        <taxon>Pseudomonadati</taxon>
        <taxon>Pseudomonadota</taxon>
        <taxon>Alphaproteobacteria</taxon>
        <taxon>Rhodobacterales</taxon>
        <taxon>Paracoccaceae</taxon>
        <taxon>Cribrihabitans</taxon>
    </lineage>
</organism>
<dbReference type="RefSeq" id="WP_092368408.1">
    <property type="nucleotide sequence ID" value="NZ_BMGV01000008.1"/>
</dbReference>
<dbReference type="STRING" id="1227549.SAMN05444007_108149"/>
<dbReference type="AlphaFoldDB" id="A0A1H7CR86"/>
<name>A0A1H7CR86_9RHOB</name>
<feature type="signal peptide" evidence="1">
    <location>
        <begin position="1"/>
        <end position="21"/>
    </location>
</feature>
<sequence>MRRSIPLVVAVLCSATLALHAAADEPALPDEVLAGMEAADVILLGEVHDNPHHHKMQAAAVAALSPRAVVWEMLTEEAATRVNRKLISEPKKMAKMLRWPELGWPPLALYLPIFEASPDAPLYGALVPREAARAAMKAGPASALGADAARFGLTIPLPPEEQAAREADQQSAHCNALPPEILPQIVQMQRLRDAVLTRAILRAVEEQGTPVVVITGNGHARKDRGIPTFLARMAPNLRVFALGLSETGATISGEFDAVLNAPAPERENPCAAFG</sequence>
<keyword evidence="4" id="KW-1185">Reference proteome</keyword>
<dbReference type="Proteomes" id="UP000199379">
    <property type="component" value="Unassembled WGS sequence"/>
</dbReference>
<evidence type="ECO:0000313" key="4">
    <source>
        <dbReference type="Proteomes" id="UP000199379"/>
    </source>
</evidence>
<gene>
    <name evidence="3" type="ORF">SAMN05444007_108149</name>
</gene>
<proteinExistence type="predicted"/>